<sequence length="231" mass="26473">MKEVSNSIKIVKKTDPEEILNKVKEKEITDPESEESDLEDKDQVSSSLIEQKQILRDRTVKTFFLSLKRLGFQDKPRTLSHTEKKTATLCIQGFSQIPGLDYNNNCAPQGKFTSLLIVLMVAVDKKLPIFQFDIKNVFLFAPLKEKLYIKNPKSSKRKALVMWPTQHTKWDLDGQSAKVLITQYKGNGYYLKDKGARELILMGIQHMTHPFWLHNPPDVAALVRVGHGTNY</sequence>
<dbReference type="OrthoDB" id="4092852at2759"/>
<evidence type="ECO:0000259" key="2">
    <source>
        <dbReference type="Pfam" id="PF07727"/>
    </source>
</evidence>
<keyword evidence="4" id="KW-1185">Reference proteome</keyword>
<comment type="caution">
    <text evidence="3">The sequence shown here is derived from an EMBL/GenBank/DDBJ whole genome shotgun (WGS) entry which is preliminary data.</text>
</comment>
<dbReference type="AlphaFoldDB" id="A0A0L6UIQ1"/>
<reference evidence="3 4" key="1">
    <citation type="submission" date="2015-08" db="EMBL/GenBank/DDBJ databases">
        <title>Next Generation Sequencing and Analysis of the Genome of Puccinia sorghi L Schw, the Causal Agent of Maize Common Rust.</title>
        <authorList>
            <person name="Rochi L."/>
            <person name="Burguener G."/>
            <person name="Darino M."/>
            <person name="Turjanski A."/>
            <person name="Kreff E."/>
            <person name="Dieguez M.J."/>
            <person name="Sacco F."/>
        </authorList>
    </citation>
    <scope>NUCLEOTIDE SEQUENCE [LARGE SCALE GENOMIC DNA]</scope>
    <source>
        <strain evidence="3 4">RO10H11247</strain>
    </source>
</reference>
<dbReference type="InterPro" id="IPR013103">
    <property type="entry name" value="RVT_2"/>
</dbReference>
<name>A0A0L6UIQ1_9BASI</name>
<dbReference type="Proteomes" id="UP000037035">
    <property type="component" value="Unassembled WGS sequence"/>
</dbReference>
<dbReference type="VEuPathDB" id="FungiDB:VP01_620g5"/>
<feature type="region of interest" description="Disordered" evidence="1">
    <location>
        <begin position="22"/>
        <end position="44"/>
    </location>
</feature>
<accession>A0A0L6UIQ1</accession>
<evidence type="ECO:0000313" key="3">
    <source>
        <dbReference type="EMBL" id="KNZ47700.1"/>
    </source>
</evidence>
<gene>
    <name evidence="3" type="ORF">VP01_620g5</name>
</gene>
<organism evidence="3 4">
    <name type="scientific">Puccinia sorghi</name>
    <dbReference type="NCBI Taxonomy" id="27349"/>
    <lineage>
        <taxon>Eukaryota</taxon>
        <taxon>Fungi</taxon>
        <taxon>Dikarya</taxon>
        <taxon>Basidiomycota</taxon>
        <taxon>Pucciniomycotina</taxon>
        <taxon>Pucciniomycetes</taxon>
        <taxon>Pucciniales</taxon>
        <taxon>Pucciniaceae</taxon>
        <taxon>Puccinia</taxon>
    </lineage>
</organism>
<dbReference type="EMBL" id="LAVV01011508">
    <property type="protein sequence ID" value="KNZ47700.1"/>
    <property type="molecule type" value="Genomic_DNA"/>
</dbReference>
<evidence type="ECO:0000256" key="1">
    <source>
        <dbReference type="SAM" id="MobiDB-lite"/>
    </source>
</evidence>
<protein>
    <recommendedName>
        <fullName evidence="2">Reverse transcriptase Ty1/copia-type domain-containing protein</fullName>
    </recommendedName>
</protein>
<evidence type="ECO:0000313" key="4">
    <source>
        <dbReference type="Proteomes" id="UP000037035"/>
    </source>
</evidence>
<proteinExistence type="predicted"/>
<dbReference type="Pfam" id="PF07727">
    <property type="entry name" value="RVT_2"/>
    <property type="match status" value="1"/>
</dbReference>
<feature type="domain" description="Reverse transcriptase Ty1/copia-type" evidence="2">
    <location>
        <begin position="81"/>
        <end position="156"/>
    </location>
</feature>
<feature type="compositionally biased region" description="Acidic residues" evidence="1">
    <location>
        <begin position="30"/>
        <end position="40"/>
    </location>
</feature>